<proteinExistence type="predicted"/>
<name>A0A4R2EJK9_9BACT</name>
<feature type="transmembrane region" description="Helical" evidence="1">
    <location>
        <begin position="37"/>
        <end position="62"/>
    </location>
</feature>
<feature type="transmembrane region" description="Helical" evidence="1">
    <location>
        <begin position="7"/>
        <end position="31"/>
    </location>
</feature>
<dbReference type="EMBL" id="SLWB01000005">
    <property type="protein sequence ID" value="TCN68883.1"/>
    <property type="molecule type" value="Genomic_DNA"/>
</dbReference>
<keyword evidence="1" id="KW-0472">Membrane</keyword>
<accession>A0A4R2EJK9</accession>
<comment type="caution">
    <text evidence="2">The sequence shown here is derived from an EMBL/GenBank/DDBJ whole genome shotgun (WGS) entry which is preliminary data.</text>
</comment>
<evidence type="ECO:0000256" key="1">
    <source>
        <dbReference type="SAM" id="Phobius"/>
    </source>
</evidence>
<dbReference type="RefSeq" id="WP_131838903.1">
    <property type="nucleotide sequence ID" value="NZ_SLWB01000005.1"/>
</dbReference>
<protein>
    <submittedName>
        <fullName evidence="2">Uncharacterized protein</fullName>
    </submittedName>
</protein>
<organism evidence="2 3">
    <name type="scientific">Acetobacteroides hydrogenigenes</name>
    <dbReference type="NCBI Taxonomy" id="979970"/>
    <lineage>
        <taxon>Bacteria</taxon>
        <taxon>Pseudomonadati</taxon>
        <taxon>Bacteroidota</taxon>
        <taxon>Bacteroidia</taxon>
        <taxon>Bacteroidales</taxon>
        <taxon>Rikenellaceae</taxon>
        <taxon>Acetobacteroides</taxon>
    </lineage>
</organism>
<keyword evidence="3" id="KW-1185">Reference proteome</keyword>
<feature type="transmembrane region" description="Helical" evidence="1">
    <location>
        <begin position="176"/>
        <end position="197"/>
    </location>
</feature>
<evidence type="ECO:0000313" key="3">
    <source>
        <dbReference type="Proteomes" id="UP000294830"/>
    </source>
</evidence>
<gene>
    <name evidence="2" type="ORF">CLV25_10585</name>
</gene>
<keyword evidence="1" id="KW-0812">Transmembrane</keyword>
<dbReference type="Proteomes" id="UP000294830">
    <property type="component" value="Unassembled WGS sequence"/>
</dbReference>
<keyword evidence="1" id="KW-1133">Transmembrane helix</keyword>
<feature type="transmembrane region" description="Helical" evidence="1">
    <location>
        <begin position="209"/>
        <end position="229"/>
    </location>
</feature>
<reference evidence="2 3" key="1">
    <citation type="submission" date="2019-03" db="EMBL/GenBank/DDBJ databases">
        <title>Genomic Encyclopedia of Archaeal and Bacterial Type Strains, Phase II (KMG-II): from individual species to whole genera.</title>
        <authorList>
            <person name="Goeker M."/>
        </authorList>
    </citation>
    <scope>NUCLEOTIDE SEQUENCE [LARGE SCALE GENOMIC DNA]</scope>
    <source>
        <strain evidence="2 3">RL-C</strain>
    </source>
</reference>
<feature type="transmembrane region" description="Helical" evidence="1">
    <location>
        <begin position="74"/>
        <end position="95"/>
    </location>
</feature>
<sequence length="238" mass="26545">MKAIRYIIFIPIIFLIIATIYTLLPMALFGLMGLSNIWLIILLVFFGGLAVVIFQLLPIGVAWLSSKISPSEKFAYNSILTISILLSIVQIYGYWSAPNITTCSFGYFLGIMLTCLTIGFAASFSIGAGIQMEEEKGASLAIILAIGSIVFYIGIFLVFCLLSIKICYINPDKTYTWYSGILHGILVIPHWIISWFLDDIYCKAPNSTTAYSLWWWISFIFFGLIFLGGGRNCNQSVS</sequence>
<feature type="transmembrane region" description="Helical" evidence="1">
    <location>
        <begin position="140"/>
        <end position="164"/>
    </location>
</feature>
<dbReference type="OrthoDB" id="1074338at2"/>
<dbReference type="AlphaFoldDB" id="A0A4R2EJK9"/>
<evidence type="ECO:0000313" key="2">
    <source>
        <dbReference type="EMBL" id="TCN68883.1"/>
    </source>
</evidence>
<feature type="transmembrane region" description="Helical" evidence="1">
    <location>
        <begin position="107"/>
        <end position="128"/>
    </location>
</feature>